<accession>A0A0D1WJY5</accession>
<dbReference type="EMBL" id="KN847525">
    <property type="protein sequence ID" value="KIV89215.1"/>
    <property type="molecule type" value="Genomic_DNA"/>
</dbReference>
<feature type="region of interest" description="Disordered" evidence="1">
    <location>
        <begin position="535"/>
        <end position="837"/>
    </location>
</feature>
<feature type="compositionally biased region" description="Pro residues" evidence="1">
    <location>
        <begin position="733"/>
        <end position="747"/>
    </location>
</feature>
<evidence type="ECO:0000256" key="1">
    <source>
        <dbReference type="SAM" id="MobiDB-lite"/>
    </source>
</evidence>
<dbReference type="OrthoDB" id="3597472at2759"/>
<keyword evidence="3" id="KW-1185">Reference proteome</keyword>
<feature type="compositionally biased region" description="Gly residues" evidence="1">
    <location>
        <begin position="188"/>
        <end position="208"/>
    </location>
</feature>
<protein>
    <submittedName>
        <fullName evidence="2">Uncharacterized protein</fullName>
    </submittedName>
</protein>
<feature type="compositionally biased region" description="Basic and acidic residues" evidence="1">
    <location>
        <begin position="325"/>
        <end position="341"/>
    </location>
</feature>
<gene>
    <name evidence="2" type="ORF">PV10_08801</name>
</gene>
<feature type="compositionally biased region" description="Basic and acidic residues" evidence="1">
    <location>
        <begin position="555"/>
        <end position="597"/>
    </location>
</feature>
<dbReference type="Proteomes" id="UP000054302">
    <property type="component" value="Unassembled WGS sequence"/>
</dbReference>
<evidence type="ECO:0000313" key="2">
    <source>
        <dbReference type="EMBL" id="KIV89215.1"/>
    </source>
</evidence>
<dbReference type="AlphaFoldDB" id="A0A0D1WJY5"/>
<feature type="compositionally biased region" description="Low complexity" evidence="1">
    <location>
        <begin position="371"/>
        <end position="385"/>
    </location>
</feature>
<name>A0A0D1WJY5_EXOME</name>
<feature type="region of interest" description="Disordered" evidence="1">
    <location>
        <begin position="470"/>
        <end position="511"/>
    </location>
</feature>
<dbReference type="VEuPathDB" id="FungiDB:PV10_08801"/>
<feature type="compositionally biased region" description="Basic and acidic residues" evidence="1">
    <location>
        <begin position="494"/>
        <end position="511"/>
    </location>
</feature>
<feature type="region of interest" description="Disordered" evidence="1">
    <location>
        <begin position="262"/>
        <end position="445"/>
    </location>
</feature>
<feature type="compositionally biased region" description="Pro residues" evidence="1">
    <location>
        <begin position="390"/>
        <end position="401"/>
    </location>
</feature>
<feature type="compositionally biased region" description="Basic and acidic residues" evidence="1">
    <location>
        <begin position="672"/>
        <end position="685"/>
    </location>
</feature>
<feature type="compositionally biased region" description="Basic and acidic residues" evidence="1">
    <location>
        <begin position="752"/>
        <end position="792"/>
    </location>
</feature>
<reference evidence="2 3" key="1">
    <citation type="submission" date="2015-01" db="EMBL/GenBank/DDBJ databases">
        <title>The Genome Sequence of Exophiala mesophila CBS40295.</title>
        <authorList>
            <consortium name="The Broad Institute Genomics Platform"/>
            <person name="Cuomo C."/>
            <person name="de Hoog S."/>
            <person name="Gorbushina A."/>
            <person name="Stielow B."/>
            <person name="Teixiera M."/>
            <person name="Abouelleil A."/>
            <person name="Chapman S.B."/>
            <person name="Priest M."/>
            <person name="Young S.K."/>
            <person name="Wortman J."/>
            <person name="Nusbaum C."/>
            <person name="Birren B."/>
        </authorList>
    </citation>
    <scope>NUCLEOTIDE SEQUENCE [LARGE SCALE GENOMIC DNA]</scope>
    <source>
        <strain evidence="2 3">CBS 40295</strain>
    </source>
</reference>
<feature type="compositionally biased region" description="Low complexity" evidence="1">
    <location>
        <begin position="274"/>
        <end position="285"/>
    </location>
</feature>
<feature type="region of interest" description="Disordered" evidence="1">
    <location>
        <begin position="188"/>
        <end position="210"/>
    </location>
</feature>
<dbReference type="OMA" id="FAMADKQ"/>
<dbReference type="HOGENOM" id="CLU_339479_0_0_1"/>
<evidence type="ECO:0000313" key="3">
    <source>
        <dbReference type="Proteomes" id="UP000054302"/>
    </source>
</evidence>
<dbReference type="RefSeq" id="XP_016220789.1">
    <property type="nucleotide sequence ID" value="XM_016373878.1"/>
</dbReference>
<proteinExistence type="predicted"/>
<sequence length="837" mass="93306">MADFANTVVGLWDLAVRIANFANDIRSAQDDFVGLRAEAECLLICVNSLNSPSCRDALYKYITADQATDLETLVKNTRLNMKELNEFIAKCWRLVEKDLGRDGLRRRGWRRLGMRLKQIVAKTWAKYWFAMADKQAFRDKLVLPAQSVNIYLTSLTHIGLVNVGFLMQLSGHGSGGCSCACGSGKGGGGGGGGGRSGGGRGGGSGPDGGAPVIVVDPLRDWKAVGRQLAFKEAIARRTDLTPDLEEEIIAYALHLMNGGAPFNSRPSGSGSTGGKQKFTKTTKTTTRVRSRSRSRAPLGSGGRKSDRMYLVRKKSTSKPSASRVEIVDLERTSDTDGDYPRRPLLALPAPDTPSSGSGPQVIEIRPPGRQSGSPLSDGSDSSGPGRRPPRSPTPSPPPSPPIITASGALHPDDDHSDASVRRFRRAQSPRMRQASSRTVGLDMSREQLQARRRMVLEQIQAEADAAAAELEAKQAASRNERRRYRHELRQSSGTHHEPSAQEEHEDDKMDDILEMCSIIEEEYGVRVVPLPEGTREPIFAPKVKPAVPLEDDEAGSDHSGDEFVRRDESGNSRRRSEARKRETLSRRTMVESSASERSEEEDEILVKSMSRRQGSRLKAETSLLGSTMAGQSHGPRTFGYEDPYVRSRSHSYYPEPGSYRQASRFEPYPTRPYDRARERERRHSEYPSAFYQDEKHISPERAQYVRFKERNRRQPNVRDDSDDDSLYGTGRPVPGPKGPGPAPPAPPLVIRTDQHMDDVVRENELKEIRRPYEREREVERERPSLIIAEDRPPPSFRPRVYHHRSAPGDIQHPQVIIHRRDSGSEDDYDQRSRISRA</sequence>
<organism evidence="2 3">
    <name type="scientific">Exophiala mesophila</name>
    <name type="common">Black yeast-like fungus</name>
    <dbReference type="NCBI Taxonomy" id="212818"/>
    <lineage>
        <taxon>Eukaryota</taxon>
        <taxon>Fungi</taxon>
        <taxon>Dikarya</taxon>
        <taxon>Ascomycota</taxon>
        <taxon>Pezizomycotina</taxon>
        <taxon>Eurotiomycetes</taxon>
        <taxon>Chaetothyriomycetidae</taxon>
        <taxon>Chaetothyriales</taxon>
        <taxon>Herpotrichiellaceae</taxon>
        <taxon>Exophiala</taxon>
    </lineage>
</organism>
<dbReference type="GeneID" id="27326646"/>
<feature type="compositionally biased region" description="Basic and acidic residues" evidence="1">
    <location>
        <begin position="410"/>
        <end position="420"/>
    </location>
</feature>